<protein>
    <recommendedName>
        <fullName evidence="2">C2H2-type domain-containing protein</fullName>
    </recommendedName>
</protein>
<feature type="compositionally biased region" description="Polar residues" evidence="1">
    <location>
        <begin position="436"/>
        <end position="448"/>
    </location>
</feature>
<proteinExistence type="predicted"/>
<dbReference type="InterPro" id="IPR013087">
    <property type="entry name" value="Znf_C2H2_type"/>
</dbReference>
<keyword evidence="4" id="KW-1185">Reference proteome</keyword>
<feature type="compositionally biased region" description="Basic and acidic residues" evidence="1">
    <location>
        <begin position="242"/>
        <end position="257"/>
    </location>
</feature>
<feature type="region of interest" description="Disordered" evidence="1">
    <location>
        <begin position="242"/>
        <end position="276"/>
    </location>
</feature>
<evidence type="ECO:0000256" key="1">
    <source>
        <dbReference type="SAM" id="MobiDB-lite"/>
    </source>
</evidence>
<feature type="compositionally biased region" description="Basic and acidic residues" evidence="1">
    <location>
        <begin position="175"/>
        <end position="190"/>
    </location>
</feature>
<feature type="region of interest" description="Disordered" evidence="1">
    <location>
        <begin position="680"/>
        <end position="720"/>
    </location>
</feature>
<feature type="region of interest" description="Disordered" evidence="1">
    <location>
        <begin position="436"/>
        <end position="459"/>
    </location>
</feature>
<name>A0A498K6F8_MALDO</name>
<feature type="compositionally biased region" description="Polar residues" evidence="1">
    <location>
        <begin position="710"/>
        <end position="720"/>
    </location>
</feature>
<dbReference type="PROSITE" id="PS00028">
    <property type="entry name" value="ZINC_FINGER_C2H2_1"/>
    <property type="match status" value="1"/>
</dbReference>
<sequence>MEIPDDFCSYVSAPATPGRYCGSANNNVFFFSVPTSPRKRTISSTYDDYPTPPMTPYHDANSELGDFEFDTSNSFNLGSVDNVTSQQVKDLFDRKQREKRQTMAFADDLFCEGKVMPLAPPLKLPPRLGQKYTNQSPTPSTPRSPSSGIKMRVLHRRLWNDDFDPFMVALQHVREEEKRGKAETEARDISDLNDQQNKQTGLQTPIHSPSVNSPSLLQSPTRLALPRGLEFARQVRLVGMELDHSERRSRPKLETETPKNNIAQESGGPCKKQTKGQKIRRLLLSALFGKPDDEDKKRKDQTSEILKKPTFLRRLSLKSGRSTSGKAEKRISNQLTKTTLVQFRPRLLLCMGYRARQWGGLDSDTISNGPKPHPKALPECNYLIAVTFCPSLFMEKPVYASIPFGLHFQCTSTDTPPENPSENCRERNHTVHFATTVSTSRSSGSNDRPPSKKKPMQGMSQLTLSQFVAASRRTQVNADWSQTIRLQKIENSLLWFMQPSFSPASEVSQYCSYGPSSHNQLRDPINLNTIEFRGNKEFARTPVSVSYPDSNFSFFTWNEPHLYMERSNLSELQSYKGSNPSVNLLAAQQDKKVGSNPSLTDRIGTKRNLNKSKYTLYICPKCPCEFVFSENLDAHMSEHQRIEDQTNRMRSLDTTFRLIGSECPLVHSQFIWNLEHLAGQKPEASSPNSDTMASSEDREKEDMAREQEMPLSSSAEIKGSPSTKLDIKAVAISSIITSIK</sequence>
<comment type="caution">
    <text evidence="3">The sequence shown here is derived from an EMBL/GenBank/DDBJ whole genome shotgun (WGS) entry which is preliminary data.</text>
</comment>
<feature type="compositionally biased region" description="Polar residues" evidence="1">
    <location>
        <begin position="683"/>
        <end position="694"/>
    </location>
</feature>
<evidence type="ECO:0000313" key="3">
    <source>
        <dbReference type="EMBL" id="RXI03131.1"/>
    </source>
</evidence>
<reference evidence="3 4" key="1">
    <citation type="submission" date="2018-10" db="EMBL/GenBank/DDBJ databases">
        <title>A high-quality apple genome assembly.</title>
        <authorList>
            <person name="Hu J."/>
        </authorList>
    </citation>
    <scope>NUCLEOTIDE SEQUENCE [LARGE SCALE GENOMIC DNA]</scope>
    <source>
        <strain evidence="4">cv. HFTH1</strain>
        <tissue evidence="3">Young leaf</tissue>
    </source>
</reference>
<organism evidence="3 4">
    <name type="scientific">Malus domestica</name>
    <name type="common">Apple</name>
    <name type="synonym">Pyrus malus</name>
    <dbReference type="NCBI Taxonomy" id="3750"/>
    <lineage>
        <taxon>Eukaryota</taxon>
        <taxon>Viridiplantae</taxon>
        <taxon>Streptophyta</taxon>
        <taxon>Embryophyta</taxon>
        <taxon>Tracheophyta</taxon>
        <taxon>Spermatophyta</taxon>
        <taxon>Magnoliopsida</taxon>
        <taxon>eudicotyledons</taxon>
        <taxon>Gunneridae</taxon>
        <taxon>Pentapetalae</taxon>
        <taxon>rosids</taxon>
        <taxon>fabids</taxon>
        <taxon>Rosales</taxon>
        <taxon>Rosaceae</taxon>
        <taxon>Amygdaloideae</taxon>
        <taxon>Maleae</taxon>
        <taxon>Malus</taxon>
    </lineage>
</organism>
<feature type="region of interest" description="Disordered" evidence="1">
    <location>
        <begin position="121"/>
        <end position="148"/>
    </location>
</feature>
<evidence type="ECO:0000259" key="2">
    <source>
        <dbReference type="PROSITE" id="PS00028"/>
    </source>
</evidence>
<feature type="compositionally biased region" description="Low complexity" evidence="1">
    <location>
        <begin position="136"/>
        <end position="147"/>
    </location>
</feature>
<feature type="compositionally biased region" description="Basic and acidic residues" evidence="1">
    <location>
        <begin position="695"/>
        <end position="708"/>
    </location>
</feature>
<dbReference type="AlphaFoldDB" id="A0A498K6F8"/>
<gene>
    <name evidence="3" type="ORF">DVH24_003783</name>
</gene>
<feature type="domain" description="C2H2-type" evidence="2">
    <location>
        <begin position="619"/>
        <end position="639"/>
    </location>
</feature>
<feature type="compositionally biased region" description="Polar residues" evidence="1">
    <location>
        <begin position="192"/>
        <end position="218"/>
    </location>
</feature>
<dbReference type="EMBL" id="RDQH01000329">
    <property type="protein sequence ID" value="RXI03131.1"/>
    <property type="molecule type" value="Genomic_DNA"/>
</dbReference>
<dbReference type="Proteomes" id="UP000290289">
    <property type="component" value="Chromosome 3"/>
</dbReference>
<evidence type="ECO:0000313" key="4">
    <source>
        <dbReference type="Proteomes" id="UP000290289"/>
    </source>
</evidence>
<accession>A0A498K6F8</accession>
<feature type="region of interest" description="Disordered" evidence="1">
    <location>
        <begin position="175"/>
        <end position="218"/>
    </location>
</feature>